<evidence type="ECO:0000313" key="4">
    <source>
        <dbReference type="EMBL" id="NCS91479.1"/>
    </source>
</evidence>
<feature type="domain" description="Uncharacterized ATP-binding protein MJ1010-like C-terminal" evidence="2">
    <location>
        <begin position="20"/>
        <end position="92"/>
    </location>
</feature>
<protein>
    <recommendedName>
        <fullName evidence="2">Uncharacterized ATP-binding protein MJ1010-like C-terminal domain-containing protein</fullName>
    </recommendedName>
</protein>
<dbReference type="Pfam" id="PF21690">
    <property type="entry name" value="MJ1010-like_2nd"/>
    <property type="match status" value="1"/>
</dbReference>
<comment type="similarity">
    <text evidence="1">Belongs to the archaeal ATPase family.</text>
</comment>
<comment type="caution">
    <text evidence="3">The sequence shown here is derived from an EMBL/GenBank/DDBJ whole genome shotgun (WGS) entry which is preliminary data.</text>
</comment>
<gene>
    <name evidence="4" type="ORF">GW779_03585</name>
    <name evidence="3" type="ORF">GW910_01405</name>
</gene>
<dbReference type="AlphaFoldDB" id="A0A8J7YYM3"/>
<evidence type="ECO:0000313" key="3">
    <source>
        <dbReference type="EMBL" id="NCN64720.1"/>
    </source>
</evidence>
<evidence type="ECO:0000256" key="1">
    <source>
        <dbReference type="ARBA" id="ARBA00006755"/>
    </source>
</evidence>
<dbReference type="EMBL" id="JAACQH010000067">
    <property type="protein sequence ID" value="NCS91479.1"/>
    <property type="molecule type" value="Genomic_DNA"/>
</dbReference>
<evidence type="ECO:0000313" key="5">
    <source>
        <dbReference type="Proteomes" id="UP000768163"/>
    </source>
</evidence>
<reference evidence="3" key="1">
    <citation type="submission" date="2019-11" db="EMBL/GenBank/DDBJ databases">
        <title>Lipid analysis of CO2-rich subsurface aquifers suggests an autotrophy-based deep biosphere with lysolipids enriched in CPR bacteria.</title>
        <authorList>
            <person name="Probst A.J."/>
            <person name="Elling F.J."/>
            <person name="Castelle C.J."/>
            <person name="Zhu Q."/>
            <person name="Elvert M."/>
            <person name="Birarda G."/>
            <person name="Holman H.-Y."/>
            <person name="Lane K.R."/>
            <person name="Ladd B."/>
            <person name="Ryan M.C."/>
            <person name="Woyke T."/>
            <person name="Hinrichs K.-U."/>
            <person name="Banfield J.F."/>
        </authorList>
    </citation>
    <scope>NUCLEOTIDE SEQUENCE</scope>
    <source>
        <strain evidence="3">CG_2015-01_33_1645</strain>
        <strain evidence="4">CG_2015-04_33_537</strain>
    </source>
</reference>
<name>A0A8J7YYM3_9ARCH</name>
<dbReference type="InterPro" id="IPR049081">
    <property type="entry name" value="MJ1010-like_2nd"/>
</dbReference>
<dbReference type="Proteomes" id="UP000768163">
    <property type="component" value="Unassembled WGS sequence"/>
</dbReference>
<organism evidence="3 5">
    <name type="scientific">Candidatus Altarchaeum hamiconexum</name>
    <dbReference type="NCBI Taxonomy" id="1803513"/>
    <lineage>
        <taxon>Archaea</taxon>
        <taxon>Candidatus Altarchaeota</taxon>
        <taxon>Candidatus Altiarchaeia</taxon>
        <taxon>Candidatus Altarchaeales</taxon>
        <taxon>Candidatus Altarchaeaceae</taxon>
        <taxon>Candidatus Altarchaeum</taxon>
    </lineage>
</organism>
<sequence length="97" mass="11604">MSEVADNFKSITKSYIGSRIYKLKELKKDEKLFENVVNTLKKFKDYEEVDYFDADYNTSNFLINANILFFDLQKWTIKPQLKINLIAIREILKEIKK</sequence>
<accession>A0A8J7YYM3</accession>
<dbReference type="Gene3D" id="1.10.10.10">
    <property type="entry name" value="Winged helix-like DNA-binding domain superfamily/Winged helix DNA-binding domain"/>
    <property type="match status" value="1"/>
</dbReference>
<evidence type="ECO:0000259" key="2">
    <source>
        <dbReference type="Pfam" id="PF21690"/>
    </source>
</evidence>
<dbReference type="InterPro" id="IPR036388">
    <property type="entry name" value="WH-like_DNA-bd_sf"/>
</dbReference>
<proteinExistence type="inferred from homology"/>
<dbReference type="Proteomes" id="UP000738826">
    <property type="component" value="Unassembled WGS sequence"/>
</dbReference>
<dbReference type="EMBL" id="JAACVF010000036">
    <property type="protein sequence ID" value="NCN64720.1"/>
    <property type="molecule type" value="Genomic_DNA"/>
</dbReference>